<dbReference type="PANTHER" id="PTHR46774:SF3">
    <property type="entry name" value="CHROMATIN MODIFICATION-RELATED PROTEIN EAF1 A-RELATED"/>
    <property type="match status" value="1"/>
</dbReference>
<evidence type="ECO:0000256" key="3">
    <source>
        <dbReference type="SAM" id="MobiDB-lite"/>
    </source>
</evidence>
<feature type="compositionally biased region" description="Low complexity" evidence="3">
    <location>
        <begin position="1459"/>
        <end position="1473"/>
    </location>
</feature>
<feature type="region of interest" description="Disordered" evidence="3">
    <location>
        <begin position="1113"/>
        <end position="1140"/>
    </location>
</feature>
<name>A0AAN7MCS6_TRANT</name>
<feature type="compositionally biased region" description="Polar residues" evidence="3">
    <location>
        <begin position="1909"/>
        <end position="1921"/>
    </location>
</feature>
<accession>A0AAN7MCS6</accession>
<feature type="compositionally biased region" description="Polar residues" evidence="3">
    <location>
        <begin position="1481"/>
        <end position="1494"/>
    </location>
</feature>
<dbReference type="GO" id="GO:0006325">
    <property type="term" value="P:chromatin organization"/>
    <property type="evidence" value="ECO:0007669"/>
    <property type="project" value="UniProtKB-KW"/>
</dbReference>
<feature type="region of interest" description="Disordered" evidence="3">
    <location>
        <begin position="1686"/>
        <end position="1747"/>
    </location>
</feature>
<comment type="caution">
    <text evidence="6">The sequence shown here is derived from an EMBL/GenBank/DDBJ whole genome shotgun (WGS) entry which is preliminary data.</text>
</comment>
<feature type="region of interest" description="Disordered" evidence="3">
    <location>
        <begin position="68"/>
        <end position="114"/>
    </location>
</feature>
<evidence type="ECO:0000259" key="4">
    <source>
        <dbReference type="PROSITE" id="PS50090"/>
    </source>
</evidence>
<dbReference type="PROSITE" id="PS51204">
    <property type="entry name" value="HSA"/>
    <property type="match status" value="1"/>
</dbReference>
<dbReference type="CDD" id="cd00167">
    <property type="entry name" value="SANT"/>
    <property type="match status" value="1"/>
</dbReference>
<feature type="domain" description="HSA" evidence="5">
    <location>
        <begin position="551"/>
        <end position="626"/>
    </location>
</feature>
<feature type="region of interest" description="Disordered" evidence="3">
    <location>
        <begin position="1276"/>
        <end position="1344"/>
    </location>
</feature>
<dbReference type="InterPro" id="IPR044798">
    <property type="entry name" value="EAF1A/B"/>
</dbReference>
<dbReference type="SMART" id="SM00573">
    <property type="entry name" value="HSA"/>
    <property type="match status" value="1"/>
</dbReference>
<proteinExistence type="inferred from homology"/>
<dbReference type="InterPro" id="IPR009057">
    <property type="entry name" value="Homeodomain-like_sf"/>
</dbReference>
<feature type="compositionally biased region" description="Basic and acidic residues" evidence="3">
    <location>
        <begin position="177"/>
        <end position="191"/>
    </location>
</feature>
<dbReference type="Gene3D" id="1.10.10.60">
    <property type="entry name" value="Homeodomain-like"/>
    <property type="match status" value="1"/>
</dbReference>
<dbReference type="GO" id="GO:0035267">
    <property type="term" value="C:NuA4 histone acetyltransferase complex"/>
    <property type="evidence" value="ECO:0007669"/>
    <property type="project" value="InterPro"/>
</dbReference>
<dbReference type="Pfam" id="PF13921">
    <property type="entry name" value="Myb_DNA-bind_6"/>
    <property type="match status" value="1"/>
</dbReference>
<dbReference type="EMBL" id="JAXQNO010000007">
    <property type="protein sequence ID" value="KAK4794498.1"/>
    <property type="molecule type" value="Genomic_DNA"/>
</dbReference>
<feature type="compositionally biased region" description="Polar residues" evidence="3">
    <location>
        <begin position="1689"/>
        <end position="1747"/>
    </location>
</feature>
<feature type="compositionally biased region" description="Basic and acidic residues" evidence="3">
    <location>
        <begin position="436"/>
        <end position="446"/>
    </location>
</feature>
<dbReference type="PROSITE" id="PS50090">
    <property type="entry name" value="MYB_LIKE"/>
    <property type="match status" value="1"/>
</dbReference>
<feature type="compositionally biased region" description="Polar residues" evidence="3">
    <location>
        <begin position="1126"/>
        <end position="1135"/>
    </location>
</feature>
<organism evidence="6 7">
    <name type="scientific">Trapa natans</name>
    <name type="common">Water chestnut</name>
    <dbReference type="NCBI Taxonomy" id="22666"/>
    <lineage>
        <taxon>Eukaryota</taxon>
        <taxon>Viridiplantae</taxon>
        <taxon>Streptophyta</taxon>
        <taxon>Embryophyta</taxon>
        <taxon>Tracheophyta</taxon>
        <taxon>Spermatophyta</taxon>
        <taxon>Magnoliopsida</taxon>
        <taxon>eudicotyledons</taxon>
        <taxon>Gunneridae</taxon>
        <taxon>Pentapetalae</taxon>
        <taxon>rosids</taxon>
        <taxon>malvids</taxon>
        <taxon>Myrtales</taxon>
        <taxon>Lythraceae</taxon>
        <taxon>Trapa</taxon>
    </lineage>
</organism>
<dbReference type="InterPro" id="IPR001005">
    <property type="entry name" value="SANT/Myb"/>
</dbReference>
<feature type="region of interest" description="Disordered" evidence="3">
    <location>
        <begin position="169"/>
        <end position="215"/>
    </location>
</feature>
<evidence type="ECO:0000256" key="1">
    <source>
        <dbReference type="ARBA" id="ARBA00008913"/>
    </source>
</evidence>
<reference evidence="6 7" key="1">
    <citation type="journal article" date="2023" name="Hortic Res">
        <title>Pangenome of water caltrop reveals structural variations and asymmetric subgenome divergence after allopolyploidization.</title>
        <authorList>
            <person name="Zhang X."/>
            <person name="Chen Y."/>
            <person name="Wang L."/>
            <person name="Yuan Y."/>
            <person name="Fang M."/>
            <person name="Shi L."/>
            <person name="Lu R."/>
            <person name="Comes H.P."/>
            <person name="Ma Y."/>
            <person name="Chen Y."/>
            <person name="Huang G."/>
            <person name="Zhou Y."/>
            <person name="Zheng Z."/>
            <person name="Qiu Y."/>
        </authorList>
    </citation>
    <scope>NUCLEOTIDE SEQUENCE [LARGE SCALE GENOMIC DNA]</scope>
    <source>
        <strain evidence="6">F231</strain>
    </source>
</reference>
<sequence length="1921" mass="209590">MGGVVDSGVGIGIKTSPRRAAIEKVQAELRQEYDVREERRRELYFLEKGGNPLDFKFGNMGSLSLQSSSLADRHPEQFHSSDAKGSFALAASPHGDSVESSGRPRPSVSARKNIDSPVLFDGENEMLEGEKNSLYLGRKNNITLSEQSSQMDGNRNTKESEDSAIVRPYARRNRTRTNRDGARLDSADGVHNRGGQGSSLAIGAGIRDSKGSSAGINSEKEMSKLAGVNGAVVSRTATPESHLDGQIDGDQGLDSSTSLKLCDVPVEKMDIIMKGSEDDTHQKQSFSNCKAADLVGAGPVPVPSGEDNSSNREIDTSGKLYCSSDITGHEKTISHEADKNSVVFYNKSSESPIQPFLGVDIRNDGVYNDAPTIGPNSDTVVQQPEFEKNRTFVGGEVIEQEGTNNNIDSDAMISNEIHPALSNQVGNHAVCKGTEKVKNRSDHPEEANDTSGAAHDNEHGEQMETENGREEQNSDPNSDLNKDKFCIMRLPVDLSYAELSNASLSGVEIFAPNCETSVTSSTMVDKAHEDSVLKEARIIQAKHKRIAELSGHNPPLENRQKCHWNFVLEEMVWLANDVAQERLWKMTVAAQLCHQIASVSQNRFDEESQRGKLKLKAHSLSKAVLQFWHSAELLLNVDNPILCSKARQAVFVGSKNNDCEAFNSITEDTNMESSTKSMLQCPKGVKRPILAYAVNFLRESHAHAYPGQFEAPKSPDVVYDIEDIPEISWNDHLTEECLFYTVTSGAMETYRRSIEAYVSENEISGSNVLEEISTSICNPVADQGYQENVYDDEVETSAYYLPRAPSCSKPLKFIQKKRKNPRLYEQGADLPYCHYTTATQPSTLMERKHASLAIGAIPAKRMRTTNASRQRVLSHFGTGSHANVQAQAKTEVSSGDTNSYHDDQNSLHGGSRIQKGIEVESAANFEKHISYNDAETSTKPKKKKKAKHMDSRFELGWQLGSASLSEQREQSKKRPEHFESNGVIGLYAQHNAKKPKMMKQSLDDTGDNVISLSGSLPCPMSSQISNMSNQNKLIRYIGGHDKSRKAKALKQESSLHSGPGNPWSLFEDQALVVLVHDMGPNWELVSDAINSTLQFKCILRTAKECKERHKSLMDNSAGDGAESAEDSGSSQSYPSTLPGIPKGSARQLFQRLQGPVEEDTLKEHFDKIIYNTQRQSHRRIQLKNENHNIKQIPIHNSHFVSLSQVSPNNLSGVFLTPLDLIETIAPSPDVHPLGYQGSHASKMPIQNHGSSVSTALATSGVNSPVSGTTGPVLGNNTPSSGHFNAPMRDGRHVAPKISHSPGEDQHRVQPYNQMSNRSAPQSNLSNPSAVPGIDRGGRVLPGGNGYGVNRMTMPMPRSGLLGMSSAPMLNSSSALPSPTVGAQSPVDMHAGPGTTQGRLRESMHMVKGGHNGDQQRQMPAQEQSVHVTQGSTQGVSPFNVIGPTSSNQTTSPVQTYLTHSQQQQHQMSQGQSHASNHPHLQGTNHGTGSQQQQIYHLRMAKERQLQRPYLHQQQQQFAASNNLMPHVQSPSQLPMPSSLQNSQLVQSQPLTQSASLPPLTPVSPMTAMASQHLQKNQLPPHNQSLSRTQETTVGSLNDKVGPKQRHPQSQLQQFQHSGRAHPHQKQQAQPSQHQAKVFKGIGRGSILVHQKLQMDPSHSNGISAAPGDIGMEKEMMQQGQGVYPRMGINQVQPSKGSIPQVPNHSQVPSSPHSNKQYSQQQMPSHSENDMQGQFSTVPPVNNTSSASHQAVSSPLINLHMGQLPSQSQQNHRSQTQMAVKRIHTHNHQHMNHDQQLVKSQPNKAQASGQKLVKIISPQTGVGAAAPVDSAIKMAMVASDPQCKPSEAGITSIPALGNATLPTPVTEQVSSVGPGALEQRPLSENLPNHGHSGSSASAHEVLARQPSRPLHSSPQKQFMPQS</sequence>
<evidence type="ECO:0000313" key="7">
    <source>
        <dbReference type="Proteomes" id="UP001346149"/>
    </source>
</evidence>
<feature type="compositionally biased region" description="Low complexity" evidence="3">
    <location>
        <begin position="1528"/>
        <end position="1550"/>
    </location>
</feature>
<keyword evidence="2" id="KW-0156">Chromatin regulator</keyword>
<dbReference type="Pfam" id="PF07529">
    <property type="entry name" value="HSA"/>
    <property type="match status" value="1"/>
</dbReference>
<feature type="compositionally biased region" description="Polar residues" evidence="3">
    <location>
        <begin position="1568"/>
        <end position="1595"/>
    </location>
</feature>
<dbReference type="SUPFAM" id="SSF46689">
    <property type="entry name" value="Homeodomain-like"/>
    <property type="match status" value="1"/>
</dbReference>
<dbReference type="PANTHER" id="PTHR46774">
    <property type="entry name" value="CHROMATIN MODIFICATION-RELATED PROTEIN EAF1 A-RELATED"/>
    <property type="match status" value="1"/>
</dbReference>
<feature type="compositionally biased region" description="Polar residues" evidence="3">
    <location>
        <begin position="880"/>
        <end position="898"/>
    </location>
</feature>
<feature type="compositionally biased region" description="Polar residues" evidence="3">
    <location>
        <begin position="1607"/>
        <end position="1616"/>
    </location>
</feature>
<dbReference type="Proteomes" id="UP001346149">
    <property type="component" value="Unassembled WGS sequence"/>
</dbReference>
<feature type="region of interest" description="Disordered" evidence="3">
    <location>
        <begin position="1525"/>
        <end position="1632"/>
    </location>
</feature>
<evidence type="ECO:0000256" key="2">
    <source>
        <dbReference type="ARBA" id="ARBA00022853"/>
    </source>
</evidence>
<feature type="region of interest" description="Disordered" evidence="3">
    <location>
        <begin position="1442"/>
        <end position="1494"/>
    </location>
</feature>
<dbReference type="InterPro" id="IPR014012">
    <property type="entry name" value="HSA_dom"/>
</dbReference>
<evidence type="ECO:0000259" key="5">
    <source>
        <dbReference type="PROSITE" id="PS51204"/>
    </source>
</evidence>
<feature type="region of interest" description="Disordered" evidence="3">
    <location>
        <begin position="876"/>
        <end position="911"/>
    </location>
</feature>
<feature type="domain" description="Myb-like" evidence="4">
    <location>
        <begin position="1061"/>
        <end position="1113"/>
    </location>
</feature>
<comment type="similarity">
    <text evidence="1">Belongs to the EAF1 family.</text>
</comment>
<dbReference type="SMART" id="SM00717">
    <property type="entry name" value="SANT"/>
    <property type="match status" value="1"/>
</dbReference>
<feature type="compositionally biased region" description="Basic and acidic residues" evidence="3">
    <location>
        <begin position="71"/>
        <end position="82"/>
    </location>
</feature>
<feature type="compositionally biased region" description="Polar residues" evidence="3">
    <location>
        <begin position="1442"/>
        <end position="1458"/>
    </location>
</feature>
<protein>
    <submittedName>
        <fullName evidence="6">Uncharacterized protein</fullName>
    </submittedName>
</protein>
<feature type="region of interest" description="Disordered" evidence="3">
    <location>
        <begin position="436"/>
        <end position="482"/>
    </location>
</feature>
<evidence type="ECO:0000313" key="6">
    <source>
        <dbReference type="EMBL" id="KAK4794498.1"/>
    </source>
</evidence>
<feature type="compositionally biased region" description="Polar residues" evidence="3">
    <location>
        <begin position="1310"/>
        <end position="1328"/>
    </location>
</feature>
<feature type="region of interest" description="Disordered" evidence="3">
    <location>
        <begin position="931"/>
        <end position="950"/>
    </location>
</feature>
<feature type="region of interest" description="Disordered" evidence="3">
    <location>
        <begin position="1875"/>
        <end position="1921"/>
    </location>
</feature>
<feature type="compositionally biased region" description="Basic and acidic residues" evidence="3">
    <location>
        <begin position="455"/>
        <end position="472"/>
    </location>
</feature>
<gene>
    <name evidence="6" type="ORF">SAY86_012492</name>
</gene>
<feature type="compositionally biased region" description="Low complexity" evidence="3">
    <location>
        <begin position="1888"/>
        <end position="1898"/>
    </location>
</feature>
<keyword evidence="7" id="KW-1185">Reference proteome</keyword>